<proteinExistence type="predicted"/>
<reference evidence="2" key="1">
    <citation type="submission" date="2015-06" db="EMBL/GenBank/DDBJ databases">
        <title>Expansion of signal transduction pathways in fungi by whole-genome duplication.</title>
        <authorList>
            <consortium name="DOE Joint Genome Institute"/>
            <person name="Corrochano L.M."/>
            <person name="Kuo A."/>
            <person name="Marcet-Houben M."/>
            <person name="Polaino S."/>
            <person name="Salamov A."/>
            <person name="Villalobos J.M."/>
            <person name="Alvarez M.I."/>
            <person name="Avalos J."/>
            <person name="Benito E.P."/>
            <person name="Benoit I."/>
            <person name="Burger G."/>
            <person name="Camino L.P."/>
            <person name="Canovas D."/>
            <person name="Cerda-Olmedo E."/>
            <person name="Cheng J.-F."/>
            <person name="Dominguez A."/>
            <person name="Elias M."/>
            <person name="Eslava A.P."/>
            <person name="Glaser F."/>
            <person name="Grimwood J."/>
            <person name="Gutierrez G."/>
            <person name="Heitman J."/>
            <person name="Henrissat B."/>
            <person name="Iturriaga E.A."/>
            <person name="Lang B.F."/>
            <person name="Lavin J.L."/>
            <person name="Lee S."/>
            <person name="Li W."/>
            <person name="Lindquist E."/>
            <person name="Lopez-Garcia S."/>
            <person name="Luque E.M."/>
            <person name="Marcos A.T."/>
            <person name="Martin J."/>
            <person name="McCluskey K."/>
            <person name="Medina H.R."/>
            <person name="Miralles-Duran A."/>
            <person name="Miyazaki A."/>
            <person name="Munoz-Torres E."/>
            <person name="Oguiza J.A."/>
            <person name="Ohm R."/>
            <person name="Olmedo M."/>
            <person name="Orejas M."/>
            <person name="Ortiz-Castellanos L."/>
            <person name="Pisabarro A.G."/>
            <person name="Rodriguez-Romero J."/>
            <person name="Ruiz-Herrera J."/>
            <person name="Ruiz-Vazquez R."/>
            <person name="Sanz C."/>
            <person name="Schackwitz W."/>
            <person name="Schmutz J."/>
            <person name="Shahriari M."/>
            <person name="Shelest E."/>
            <person name="Silva-Franco F."/>
            <person name="Soanes D."/>
            <person name="Syed K."/>
            <person name="Tagua V.G."/>
            <person name="Talbot N.J."/>
            <person name="Thon M."/>
            <person name="De vries R.P."/>
            <person name="Wiebenga A."/>
            <person name="Yadav J.S."/>
            <person name="Braun E.L."/>
            <person name="Baker S."/>
            <person name="Garre V."/>
            <person name="Horwitz B."/>
            <person name="Torres-Martinez S."/>
            <person name="Idnurm A."/>
            <person name="Herrera-Estrella A."/>
            <person name="Gabaldon T."/>
            <person name="Grigoriev I.V."/>
        </authorList>
    </citation>
    <scope>NUCLEOTIDE SEQUENCE [LARGE SCALE GENOMIC DNA]</scope>
    <source>
        <strain evidence="2">NRRL 1555(-)</strain>
    </source>
</reference>
<keyword evidence="2" id="KW-1185">Reference proteome</keyword>
<dbReference type="InParanoid" id="A0A163DLN5"/>
<dbReference type="AlphaFoldDB" id="A0A163DLN5"/>
<gene>
    <name evidence="1" type="ORF">PHYBLDRAFT_170068</name>
</gene>
<evidence type="ECO:0000313" key="1">
    <source>
        <dbReference type="EMBL" id="OAD72170.1"/>
    </source>
</evidence>
<sequence>MLKAKWKCMREMVLVCVTLDRKLKKKSLNKEEKRKRKRSFDKAVLFALQEQHLPKKKAFLITDLYDVASVALTDPRSMETGFLISPTLPNQLRESWNTLHLKFPYRQNNYQQHHQPWQRISTILHQMG</sequence>
<accession>A0A163DLN5</accession>
<dbReference type="EMBL" id="KV440984">
    <property type="protein sequence ID" value="OAD72170.1"/>
    <property type="molecule type" value="Genomic_DNA"/>
</dbReference>
<dbReference type="VEuPathDB" id="FungiDB:PHYBLDRAFT_170068"/>
<dbReference type="GeneID" id="28997147"/>
<evidence type="ECO:0000313" key="2">
    <source>
        <dbReference type="Proteomes" id="UP000077315"/>
    </source>
</evidence>
<name>A0A163DLN5_PHYB8</name>
<protein>
    <submittedName>
        <fullName evidence="1">Uncharacterized protein</fullName>
    </submittedName>
</protein>
<organism evidence="1 2">
    <name type="scientific">Phycomyces blakesleeanus (strain ATCC 8743b / DSM 1359 / FGSC 10004 / NBRC 33097 / NRRL 1555)</name>
    <dbReference type="NCBI Taxonomy" id="763407"/>
    <lineage>
        <taxon>Eukaryota</taxon>
        <taxon>Fungi</taxon>
        <taxon>Fungi incertae sedis</taxon>
        <taxon>Mucoromycota</taxon>
        <taxon>Mucoromycotina</taxon>
        <taxon>Mucoromycetes</taxon>
        <taxon>Mucorales</taxon>
        <taxon>Phycomycetaceae</taxon>
        <taxon>Phycomyces</taxon>
    </lineage>
</organism>
<dbReference type="Proteomes" id="UP000077315">
    <property type="component" value="Unassembled WGS sequence"/>
</dbReference>
<dbReference type="RefSeq" id="XP_018290210.1">
    <property type="nucleotide sequence ID" value="XM_018436241.1"/>
</dbReference>